<organism evidence="1 2">
    <name type="scientific">Francisella frigiditurris</name>
    <dbReference type="NCBI Taxonomy" id="1542390"/>
    <lineage>
        <taxon>Bacteria</taxon>
        <taxon>Pseudomonadati</taxon>
        <taxon>Pseudomonadota</taxon>
        <taxon>Gammaproteobacteria</taxon>
        <taxon>Thiotrichales</taxon>
        <taxon>Francisellaceae</taxon>
        <taxon>Francisella</taxon>
    </lineage>
</organism>
<dbReference type="SUPFAM" id="SSF54001">
    <property type="entry name" value="Cysteine proteinases"/>
    <property type="match status" value="1"/>
</dbReference>
<proteinExistence type="predicted"/>
<dbReference type="InterPro" id="IPR038765">
    <property type="entry name" value="Papain-like_cys_pep_sf"/>
</dbReference>
<name>A0A1J0KTM1_9GAMM</name>
<dbReference type="Proteomes" id="UP000182521">
    <property type="component" value="Chromosome"/>
</dbReference>
<sequence>MLRKGDVIFTIDPAEENISSLSKGYGGYSYYHCSLYIGDNQIIEAVAERGVILTDISKYNDKRNLIARTSLLAEILDSVIINAKKFIGAEYNSLFLPDAEGKYYCSQLMHEVFKQANYGKSFFDKHQLNYIEEGQQEVSKYWLDLYSNHGLDVPQGKEGSHPNNLSLDKKFKKKFFLS</sequence>
<gene>
    <name evidence="1" type="ORF">KX01_941</name>
</gene>
<reference evidence="2" key="1">
    <citation type="submission" date="2014-10" db="EMBL/GenBank/DDBJ databases">
        <authorList>
            <person name="Kuske C.R."/>
            <person name="Challacombe J.F."/>
            <person name="Daligault H.E."/>
            <person name="Davenport K.W."/>
            <person name="Johnson S.L."/>
            <person name="Siddaramappa S."/>
            <person name="Petersen J.M."/>
        </authorList>
    </citation>
    <scope>NUCLEOTIDE SEQUENCE [LARGE SCALE GENOMIC DNA]</scope>
    <source>
        <strain evidence="2">CA97-1460</strain>
    </source>
</reference>
<keyword evidence="2" id="KW-1185">Reference proteome</keyword>
<dbReference type="Pfam" id="PF05708">
    <property type="entry name" value="Peptidase_C92"/>
    <property type="match status" value="1"/>
</dbReference>
<evidence type="ECO:0000313" key="2">
    <source>
        <dbReference type="Proteomes" id="UP000182521"/>
    </source>
</evidence>
<dbReference type="InterPro" id="IPR024453">
    <property type="entry name" value="Peptidase_C92"/>
</dbReference>
<evidence type="ECO:0000313" key="1">
    <source>
        <dbReference type="EMBL" id="APC97035.1"/>
    </source>
</evidence>
<protein>
    <submittedName>
        <fullName evidence="1">Uncharacterized protein</fullName>
    </submittedName>
</protein>
<dbReference type="AlphaFoldDB" id="A0A1J0KTM1"/>
<dbReference type="EMBL" id="CP009654">
    <property type="protein sequence ID" value="APC97035.1"/>
    <property type="molecule type" value="Genomic_DNA"/>
</dbReference>
<dbReference type="Gene3D" id="3.90.1720.10">
    <property type="entry name" value="endopeptidase domain like (from Nostoc punctiforme)"/>
    <property type="match status" value="1"/>
</dbReference>
<dbReference type="STRING" id="1542390.KX01_941"/>
<accession>A0A1J0KTM1</accession>
<dbReference type="KEGG" id="frc:KX01_941"/>
<dbReference type="OrthoDB" id="195541at2"/>
<dbReference type="RefSeq" id="WP_071663873.1">
    <property type="nucleotide sequence ID" value="NZ_CP009654.1"/>
</dbReference>